<organism evidence="2 3">
    <name type="scientific">Rhizocola hellebori</name>
    <dbReference type="NCBI Taxonomy" id="1392758"/>
    <lineage>
        <taxon>Bacteria</taxon>
        <taxon>Bacillati</taxon>
        <taxon>Actinomycetota</taxon>
        <taxon>Actinomycetes</taxon>
        <taxon>Micromonosporales</taxon>
        <taxon>Micromonosporaceae</taxon>
        <taxon>Rhizocola</taxon>
    </lineage>
</organism>
<protein>
    <submittedName>
        <fullName evidence="2">Uncharacterized protein</fullName>
    </submittedName>
</protein>
<evidence type="ECO:0000313" key="3">
    <source>
        <dbReference type="Proteomes" id="UP000612899"/>
    </source>
</evidence>
<feature type="signal peptide" evidence="1">
    <location>
        <begin position="1"/>
        <end position="28"/>
    </location>
</feature>
<dbReference type="RefSeq" id="WP_203906381.1">
    <property type="nucleotide sequence ID" value="NZ_BONY01000002.1"/>
</dbReference>
<sequence>MSTQSRIAGLAALAVVLAGGLLTVSTTAATAKPVPAAPTGGVHKAPRSAFIVDGVRYAPQQISKFDGRALYFVVDLAKPDEMVGFTDKAAFDTAVAATKTMGSGVGVQQAGQYATLYSNDELTGDAMSLNSPYGINYLAGVNRGCGLFGCAGNWDNVASSIYVNGRVSIYDDIEYRGSWLYLAGTGWGNLSWWGFDNITSSMNVWW</sequence>
<keyword evidence="3" id="KW-1185">Reference proteome</keyword>
<keyword evidence="1" id="KW-0732">Signal</keyword>
<dbReference type="Gene3D" id="2.60.20.10">
    <property type="entry name" value="Crystallins"/>
    <property type="match status" value="1"/>
</dbReference>
<proteinExistence type="predicted"/>
<name>A0A8J3Q397_9ACTN</name>
<gene>
    <name evidence="2" type="ORF">Rhe02_05020</name>
</gene>
<dbReference type="Proteomes" id="UP000612899">
    <property type="component" value="Unassembled WGS sequence"/>
</dbReference>
<comment type="caution">
    <text evidence="2">The sequence shown here is derived from an EMBL/GenBank/DDBJ whole genome shotgun (WGS) entry which is preliminary data.</text>
</comment>
<evidence type="ECO:0000256" key="1">
    <source>
        <dbReference type="SAM" id="SignalP"/>
    </source>
</evidence>
<accession>A0A8J3Q397</accession>
<feature type="chain" id="PRO_5038999695" evidence="1">
    <location>
        <begin position="29"/>
        <end position="206"/>
    </location>
</feature>
<evidence type="ECO:0000313" key="2">
    <source>
        <dbReference type="EMBL" id="GIH02435.1"/>
    </source>
</evidence>
<dbReference type="EMBL" id="BONY01000002">
    <property type="protein sequence ID" value="GIH02435.1"/>
    <property type="molecule type" value="Genomic_DNA"/>
</dbReference>
<dbReference type="AlphaFoldDB" id="A0A8J3Q397"/>
<reference evidence="2" key="1">
    <citation type="submission" date="2021-01" db="EMBL/GenBank/DDBJ databases">
        <title>Whole genome shotgun sequence of Rhizocola hellebori NBRC 109834.</title>
        <authorList>
            <person name="Komaki H."/>
            <person name="Tamura T."/>
        </authorList>
    </citation>
    <scope>NUCLEOTIDE SEQUENCE</scope>
    <source>
        <strain evidence="2">NBRC 109834</strain>
    </source>
</reference>